<feature type="domain" description="Tyr recombinase" evidence="4">
    <location>
        <begin position="463"/>
        <end position="679"/>
    </location>
</feature>
<dbReference type="Gene3D" id="1.10.443.10">
    <property type="entry name" value="Intergrase catalytic core"/>
    <property type="match status" value="1"/>
</dbReference>
<comment type="caution">
    <text evidence="5">The sequence shown here is derived from an EMBL/GenBank/DDBJ whole genome shotgun (WGS) entry which is preliminary data.</text>
</comment>
<dbReference type="InterPro" id="IPR050090">
    <property type="entry name" value="Tyrosine_recombinase_XerCD"/>
</dbReference>
<dbReference type="EMBL" id="BNBE01000002">
    <property type="protein sequence ID" value="GHG04515.1"/>
    <property type="molecule type" value="Genomic_DNA"/>
</dbReference>
<reference evidence="5" key="2">
    <citation type="submission" date="2020-09" db="EMBL/GenBank/DDBJ databases">
        <authorList>
            <person name="Sun Q."/>
            <person name="Ohkuma M."/>
        </authorList>
    </citation>
    <scope>NUCLEOTIDE SEQUENCE</scope>
    <source>
        <strain evidence="5">JCM 4122</strain>
    </source>
</reference>
<organism evidence="5 6">
    <name type="scientific">Streptomyces filamentosus</name>
    <name type="common">Streptomyces roseosporus</name>
    <dbReference type="NCBI Taxonomy" id="67294"/>
    <lineage>
        <taxon>Bacteria</taxon>
        <taxon>Bacillati</taxon>
        <taxon>Actinomycetota</taxon>
        <taxon>Actinomycetes</taxon>
        <taxon>Kitasatosporales</taxon>
        <taxon>Streptomycetaceae</taxon>
        <taxon>Streptomyces</taxon>
    </lineage>
</organism>
<evidence type="ECO:0000313" key="5">
    <source>
        <dbReference type="EMBL" id="GHG04515.1"/>
    </source>
</evidence>
<dbReference type="InterPro" id="IPR002104">
    <property type="entry name" value="Integrase_catalytic"/>
</dbReference>
<keyword evidence="1" id="KW-0233">DNA recombination</keyword>
<dbReference type="GO" id="GO:0006310">
    <property type="term" value="P:DNA recombination"/>
    <property type="evidence" value="ECO:0007669"/>
    <property type="project" value="UniProtKB-KW"/>
</dbReference>
<dbReference type="AlphaFoldDB" id="A0A919BQ15"/>
<feature type="coiled-coil region" evidence="2">
    <location>
        <begin position="746"/>
        <end position="792"/>
    </location>
</feature>
<dbReference type="SUPFAM" id="SSF56349">
    <property type="entry name" value="DNA breaking-rejoining enzymes"/>
    <property type="match status" value="1"/>
</dbReference>
<keyword evidence="6" id="KW-1185">Reference proteome</keyword>
<evidence type="ECO:0000256" key="2">
    <source>
        <dbReference type="SAM" id="Coils"/>
    </source>
</evidence>
<dbReference type="InterPro" id="IPR013762">
    <property type="entry name" value="Integrase-like_cat_sf"/>
</dbReference>
<protein>
    <submittedName>
        <fullName evidence="5">Integrase</fullName>
    </submittedName>
</protein>
<dbReference type="GO" id="GO:0015074">
    <property type="term" value="P:DNA integration"/>
    <property type="evidence" value="ECO:0007669"/>
    <property type="project" value="InterPro"/>
</dbReference>
<dbReference type="InterPro" id="IPR011010">
    <property type="entry name" value="DNA_brk_join_enz"/>
</dbReference>
<dbReference type="GO" id="GO:0003677">
    <property type="term" value="F:DNA binding"/>
    <property type="evidence" value="ECO:0007669"/>
    <property type="project" value="InterPro"/>
</dbReference>
<evidence type="ECO:0000313" key="6">
    <source>
        <dbReference type="Proteomes" id="UP000632849"/>
    </source>
</evidence>
<keyword evidence="2" id="KW-0175">Coiled coil</keyword>
<dbReference type="Pfam" id="PF00589">
    <property type="entry name" value="Phage_integrase"/>
    <property type="match status" value="1"/>
</dbReference>
<dbReference type="Proteomes" id="UP000632849">
    <property type="component" value="Unassembled WGS sequence"/>
</dbReference>
<dbReference type="CDD" id="cd00397">
    <property type="entry name" value="DNA_BRE_C"/>
    <property type="match status" value="1"/>
</dbReference>
<evidence type="ECO:0000259" key="4">
    <source>
        <dbReference type="PROSITE" id="PS51898"/>
    </source>
</evidence>
<dbReference type="RefSeq" id="WP_229915501.1">
    <property type="nucleotide sequence ID" value="NZ_BNBE01000002.1"/>
</dbReference>
<accession>A0A919BQ15</accession>
<evidence type="ECO:0000256" key="3">
    <source>
        <dbReference type="SAM" id="MobiDB-lite"/>
    </source>
</evidence>
<reference evidence="5" key="1">
    <citation type="journal article" date="2014" name="Int. J. Syst. Evol. Microbiol.">
        <title>Complete genome sequence of Corynebacterium casei LMG S-19264T (=DSM 44701T), isolated from a smear-ripened cheese.</title>
        <authorList>
            <consortium name="US DOE Joint Genome Institute (JGI-PGF)"/>
            <person name="Walter F."/>
            <person name="Albersmeier A."/>
            <person name="Kalinowski J."/>
            <person name="Ruckert C."/>
        </authorList>
    </citation>
    <scope>NUCLEOTIDE SEQUENCE</scope>
    <source>
        <strain evidence="5">JCM 4122</strain>
    </source>
</reference>
<dbReference type="PANTHER" id="PTHR30349">
    <property type="entry name" value="PHAGE INTEGRASE-RELATED"/>
    <property type="match status" value="1"/>
</dbReference>
<name>A0A919BQ15_STRFL</name>
<sequence>MSRRANRVMLAGTGPTPERRLFVAHDVKADEKRVGPHEHLGRGDILALLPLSPVWPAQDYSNGRTLGRYRLIGAGQVLDWLLTHPGDGWQARWRAADADRGKDWIEQVLDRTDNGHSYQARRSVLLSGLNSMFISRIVLPDYEFMRGYKAMALFKDVQRMFPPGTLEQMRRHGSELGMTGRHVDEGLRVISKMILYTGRYLDQLTAEDVFEARAWGRRAIGYSYDGTHSAWDLMRGAGVIHSKDTLKDALRHGQRPTAELVDFYNLQSTPVRNLLVRYLEERRPGVDYGTFVGLARELAGVFWADIEAHHPGIDSLRLPDEVVDGWKQRLLTYVNKSGEVVERRSRYDVMMRVRGFYLDIQEWAHEDPFWAQWACPSPIRRGDGAGNFKVVAQVQARMHQRVRERLPHLGRLVEAAERERDETAALLAAAKATAFDEYFEHEGTRYLRVMPAAHKVTSRPDHVTPHVYVHAEGSTKRINQSMAEDEAFWAWAVIETLRHTGVRVEELTEITHLALVSYKLPDTGEIVPLLQIVPSKSNEERLLLVSPELASVLATIIKRLRDANGGKIPLAARYDDHERVTGPVLPHLFQRRHYWQPQVMGQNTVSRLLRKTLARMGLRDQAGNPMRYTPHDFRRMFATEAVTGGLPVHIAARILGHKTLTTTQAYLAVFQDDLIRTYRGFLDRRRAERPIEEYREPTEQEWSDFQQHFELRKVSLGTCGRPYGTPCKHEHACIRCPVLQIDPRQRSRLIEIIQNLRERVREARANGWLGEVEGLQVSLDAATAKLNSLSRTSTDGRPQLVDLGLPVFTDHAPTSAPGEEPNPAPDSTLS</sequence>
<dbReference type="PROSITE" id="PS51898">
    <property type="entry name" value="TYR_RECOMBINASE"/>
    <property type="match status" value="1"/>
</dbReference>
<gene>
    <name evidence="5" type="ORF">GCM10017667_38800</name>
</gene>
<proteinExistence type="predicted"/>
<feature type="region of interest" description="Disordered" evidence="3">
    <location>
        <begin position="807"/>
        <end position="830"/>
    </location>
</feature>
<evidence type="ECO:0000256" key="1">
    <source>
        <dbReference type="ARBA" id="ARBA00023172"/>
    </source>
</evidence>
<dbReference type="PANTHER" id="PTHR30349:SF64">
    <property type="entry name" value="PROPHAGE INTEGRASE INTD-RELATED"/>
    <property type="match status" value="1"/>
</dbReference>